<sequence>MSELLEPFMMGTTHKVNDPKCPFCPKKKNDEHYTTYSGADNDADKLGKLINEPKKFGTSIEADARPKDGKVGKDQRANQGFKTTSGETLDDVKDGDTNWKFQPHHAIPGNQCLKGHAVEKFIVGGAKVKFDTGYSVNNPQNGIWLPSYPADGNWPTDPSAKYAMAVKAMKAFKRQFHLGHHNIDVDVDGLDPAVHKNYINYVKSILKDLNVVLSDWEAACPEQDKDDKHRGNVIIHNALDCVSAHLIKKLKGSPRTWKFFVSRHARDFTIKTIKPNTKLDFER</sequence>
<name>A0ABX7M4Z6_9RHOO</name>
<dbReference type="Proteomes" id="UP000663570">
    <property type="component" value="Chromosome"/>
</dbReference>
<accession>A0ABX7M4Z6</accession>
<protein>
    <submittedName>
        <fullName evidence="2">AHH domain-containing protein</fullName>
    </submittedName>
</protein>
<evidence type="ECO:0000313" key="2">
    <source>
        <dbReference type="EMBL" id="QSI76835.1"/>
    </source>
</evidence>
<gene>
    <name evidence="2" type="ORF">JY500_20695</name>
</gene>
<feature type="compositionally biased region" description="Polar residues" evidence="1">
    <location>
        <begin position="77"/>
        <end position="87"/>
    </location>
</feature>
<organism evidence="2 3">
    <name type="scientific">Niveibacterium microcysteis</name>
    <dbReference type="NCBI Taxonomy" id="2811415"/>
    <lineage>
        <taxon>Bacteria</taxon>
        <taxon>Pseudomonadati</taxon>
        <taxon>Pseudomonadota</taxon>
        <taxon>Betaproteobacteria</taxon>
        <taxon>Rhodocyclales</taxon>
        <taxon>Rhodocyclaceae</taxon>
        <taxon>Niveibacterium</taxon>
    </lineage>
</organism>
<dbReference type="EMBL" id="CP071060">
    <property type="protein sequence ID" value="QSI76835.1"/>
    <property type="molecule type" value="Genomic_DNA"/>
</dbReference>
<feature type="compositionally biased region" description="Basic and acidic residues" evidence="1">
    <location>
        <begin position="62"/>
        <end position="76"/>
    </location>
</feature>
<dbReference type="RefSeq" id="WP_206254439.1">
    <property type="nucleotide sequence ID" value="NZ_CP071060.1"/>
</dbReference>
<feature type="region of interest" description="Disordered" evidence="1">
    <location>
        <begin position="59"/>
        <end position="89"/>
    </location>
</feature>
<evidence type="ECO:0000256" key="1">
    <source>
        <dbReference type="SAM" id="MobiDB-lite"/>
    </source>
</evidence>
<reference evidence="2 3" key="1">
    <citation type="submission" date="2021-02" db="EMBL/GenBank/DDBJ databases">
        <title>Niveibacterium changnyeongensis HC41.</title>
        <authorList>
            <person name="Kang M."/>
        </authorList>
    </citation>
    <scope>NUCLEOTIDE SEQUENCE [LARGE SCALE GENOMIC DNA]</scope>
    <source>
        <strain evidence="2 3">HC41</strain>
    </source>
</reference>
<proteinExistence type="predicted"/>
<keyword evidence="3" id="KW-1185">Reference proteome</keyword>
<evidence type="ECO:0000313" key="3">
    <source>
        <dbReference type="Proteomes" id="UP000663570"/>
    </source>
</evidence>